<proteinExistence type="predicted"/>
<reference evidence="1" key="1">
    <citation type="journal article" date="2020" name="mSystems">
        <title>Genome- and Community-Level Interaction Insights into Carbon Utilization and Element Cycling Functions of Hydrothermarchaeota in Hydrothermal Sediment.</title>
        <authorList>
            <person name="Zhou Z."/>
            <person name="Liu Y."/>
            <person name="Xu W."/>
            <person name="Pan J."/>
            <person name="Luo Z.H."/>
            <person name="Li M."/>
        </authorList>
    </citation>
    <scope>NUCLEOTIDE SEQUENCE [LARGE SCALE GENOMIC DNA]</scope>
    <source>
        <strain evidence="1">SpSt-751</strain>
    </source>
</reference>
<sequence length="105" mass="11754">MAKSKLKKNSNNLPLFDQPLKKKAPSLYIEEGKYYYTRGGWIAKVVYVNDKDDICYAVHNPKTPFEVGPVLHMLSTGFAAPLFSIVEPPAYTGHPADLIKEAEVQ</sequence>
<protein>
    <submittedName>
        <fullName evidence="1">Uncharacterized protein</fullName>
    </submittedName>
</protein>
<comment type="caution">
    <text evidence="1">The sequence shown here is derived from an EMBL/GenBank/DDBJ whole genome shotgun (WGS) entry which is preliminary data.</text>
</comment>
<gene>
    <name evidence="1" type="ORF">ENV35_01560</name>
</gene>
<organism evidence="1">
    <name type="scientific">Dictyoglomus turgidum</name>
    <dbReference type="NCBI Taxonomy" id="513050"/>
    <lineage>
        <taxon>Bacteria</taxon>
        <taxon>Pseudomonadati</taxon>
        <taxon>Dictyoglomota</taxon>
        <taxon>Dictyoglomia</taxon>
        <taxon>Dictyoglomales</taxon>
        <taxon>Dictyoglomaceae</taxon>
        <taxon>Dictyoglomus</taxon>
    </lineage>
</organism>
<accession>A0A7C3WM24</accession>
<name>A0A7C3WM24_9BACT</name>
<dbReference type="AlphaFoldDB" id="A0A7C3WM24"/>
<dbReference type="EMBL" id="DTGA01000036">
    <property type="protein sequence ID" value="HGB30547.1"/>
    <property type="molecule type" value="Genomic_DNA"/>
</dbReference>
<evidence type="ECO:0000313" key="1">
    <source>
        <dbReference type="EMBL" id="HGB30547.1"/>
    </source>
</evidence>